<dbReference type="Pfam" id="PF13342">
    <property type="entry name" value="Toprim_Crpt"/>
    <property type="match status" value="2"/>
</dbReference>
<dbReference type="EMBL" id="LN906597">
    <property type="protein sequence ID" value="CUT17169.1"/>
    <property type="molecule type" value="Genomic_DNA"/>
</dbReference>
<dbReference type="InterPro" id="IPR013825">
    <property type="entry name" value="Topo_IA_cen_sub2"/>
</dbReference>
<dbReference type="PROSITE" id="PS50880">
    <property type="entry name" value="TOPRIM"/>
    <property type="match status" value="1"/>
</dbReference>
<feature type="domain" description="Toprim" evidence="14">
    <location>
        <begin position="6"/>
        <end position="139"/>
    </location>
</feature>
<dbReference type="InterPro" id="IPR003602">
    <property type="entry name" value="Topo_IA_DNA-bd_dom"/>
</dbReference>
<keyword evidence="17" id="KW-1185">Reference proteome</keyword>
<keyword evidence="4" id="KW-0479">Metal-binding</keyword>
<dbReference type="SUPFAM" id="SSF56712">
    <property type="entry name" value="Prokaryotic type I DNA topoisomerase"/>
    <property type="match status" value="1"/>
</dbReference>
<dbReference type="GO" id="GO:0006310">
    <property type="term" value="P:DNA recombination"/>
    <property type="evidence" value="ECO:0007669"/>
    <property type="project" value="TreeGrafter"/>
</dbReference>
<organism evidence="16 17">
    <name type="scientific">Candidatus Ichthyocystis hellenicum</name>
    <dbReference type="NCBI Taxonomy" id="1561003"/>
    <lineage>
        <taxon>Bacteria</taxon>
        <taxon>Pseudomonadati</taxon>
        <taxon>Pseudomonadota</taxon>
        <taxon>Betaproteobacteria</taxon>
        <taxon>Burkholderiales</taxon>
        <taxon>Candidatus Ichthyocystis</taxon>
    </lineage>
</organism>
<keyword evidence="6" id="KW-0799">Topoisomerase</keyword>
<dbReference type="InterPro" id="IPR000380">
    <property type="entry name" value="Topo_IA"/>
</dbReference>
<dbReference type="EC" id="5.6.2.1" evidence="3"/>
<evidence type="ECO:0000256" key="6">
    <source>
        <dbReference type="ARBA" id="ARBA00023029"/>
    </source>
</evidence>
<evidence type="ECO:0000256" key="2">
    <source>
        <dbReference type="ARBA" id="ARBA00009446"/>
    </source>
</evidence>
<dbReference type="PRINTS" id="PR00417">
    <property type="entry name" value="PRTPISMRASEI"/>
</dbReference>
<dbReference type="OrthoDB" id="9804262at2"/>
<evidence type="ECO:0000256" key="12">
    <source>
        <dbReference type="ARBA" id="ARBA00032877"/>
    </source>
</evidence>
<evidence type="ECO:0000256" key="8">
    <source>
        <dbReference type="ARBA" id="ARBA00023235"/>
    </source>
</evidence>
<proteinExistence type="inferred from homology"/>
<evidence type="ECO:0000313" key="16">
    <source>
        <dbReference type="EMBL" id="CUT17169.1"/>
    </source>
</evidence>
<feature type="domain" description="Topo IA-type catalytic" evidence="15">
    <location>
        <begin position="156"/>
        <end position="614"/>
    </location>
</feature>
<dbReference type="GO" id="GO:0006265">
    <property type="term" value="P:DNA topological change"/>
    <property type="evidence" value="ECO:0007669"/>
    <property type="project" value="InterPro"/>
</dbReference>
<dbReference type="Gene3D" id="2.70.20.10">
    <property type="entry name" value="Topoisomerase I, domain 3"/>
    <property type="match status" value="1"/>
</dbReference>
<dbReference type="SMART" id="SM00437">
    <property type="entry name" value="TOP1Ac"/>
    <property type="match status" value="1"/>
</dbReference>
<dbReference type="GO" id="GO:0046872">
    <property type="term" value="F:metal ion binding"/>
    <property type="evidence" value="ECO:0007669"/>
    <property type="project" value="UniProtKB-KW"/>
</dbReference>
<dbReference type="SMART" id="SM00493">
    <property type="entry name" value="TOPRIM"/>
    <property type="match status" value="1"/>
</dbReference>
<protein>
    <recommendedName>
        <fullName evidence="3">DNA topoisomerase</fullName>
        <ecNumber evidence="3">5.6.2.1</ecNumber>
    </recommendedName>
    <alternativeName>
        <fullName evidence="12">Omega-protein</fullName>
    </alternativeName>
    <alternativeName>
        <fullName evidence="11">Relaxing enzyme</fullName>
    </alternativeName>
    <alternativeName>
        <fullName evidence="9">Swivelase</fullName>
    </alternativeName>
    <alternativeName>
        <fullName evidence="10">Untwisting enzyme</fullName>
    </alternativeName>
</protein>
<dbReference type="InterPro" id="IPR025589">
    <property type="entry name" value="Toprim_C_rpt"/>
</dbReference>
<dbReference type="Gene3D" id="1.10.460.10">
    <property type="entry name" value="Topoisomerase I, domain 2"/>
    <property type="match status" value="1"/>
</dbReference>
<dbReference type="GO" id="GO:0006281">
    <property type="term" value="P:DNA repair"/>
    <property type="evidence" value="ECO:0007669"/>
    <property type="project" value="TreeGrafter"/>
</dbReference>
<dbReference type="Proteomes" id="UP000198651">
    <property type="component" value="Chromosome I"/>
</dbReference>
<evidence type="ECO:0000256" key="9">
    <source>
        <dbReference type="ARBA" id="ARBA00030003"/>
    </source>
</evidence>
<dbReference type="GO" id="GO:0003917">
    <property type="term" value="F:DNA topoisomerase type I (single strand cut, ATP-independent) activity"/>
    <property type="evidence" value="ECO:0007669"/>
    <property type="project" value="UniProtKB-EC"/>
</dbReference>
<comment type="similarity">
    <text evidence="2">Belongs to the type IA topoisomerase family.</text>
</comment>
<dbReference type="InterPro" id="IPR003601">
    <property type="entry name" value="Topo_IA_2"/>
</dbReference>
<name>A0A0S4M0P1_9BURK</name>
<dbReference type="Gene3D" id="1.10.290.10">
    <property type="entry name" value="Topoisomerase I, domain 4"/>
    <property type="match status" value="1"/>
</dbReference>
<dbReference type="PATRIC" id="fig|1561003.3.peg.320"/>
<dbReference type="GO" id="GO:0003677">
    <property type="term" value="F:DNA binding"/>
    <property type="evidence" value="ECO:0007669"/>
    <property type="project" value="UniProtKB-KW"/>
</dbReference>
<accession>A0A0S4M0P1</accession>
<evidence type="ECO:0000259" key="15">
    <source>
        <dbReference type="PROSITE" id="PS52039"/>
    </source>
</evidence>
<keyword evidence="7" id="KW-0238">DNA-binding</keyword>
<dbReference type="SMART" id="SM00436">
    <property type="entry name" value="TOP1Bc"/>
    <property type="match status" value="1"/>
</dbReference>
<dbReference type="InterPro" id="IPR013826">
    <property type="entry name" value="Topo_IA_cen_sub3"/>
</dbReference>
<keyword evidence="8 16" id="KW-0413">Isomerase</keyword>
<evidence type="ECO:0000256" key="13">
    <source>
        <dbReference type="SAM" id="MobiDB-lite"/>
    </source>
</evidence>
<evidence type="ECO:0000256" key="5">
    <source>
        <dbReference type="ARBA" id="ARBA00022842"/>
    </source>
</evidence>
<dbReference type="RefSeq" id="WP_092342776.1">
    <property type="nucleotide sequence ID" value="NZ_FLSL01000089.1"/>
</dbReference>
<dbReference type="PROSITE" id="PS52039">
    <property type="entry name" value="TOPO_IA_2"/>
    <property type="match status" value="1"/>
</dbReference>
<gene>
    <name evidence="16" type="primary">topB</name>
    <name evidence="16" type="ORF">Ark11_0313</name>
</gene>
<evidence type="ECO:0000313" key="17">
    <source>
        <dbReference type="Proteomes" id="UP000198651"/>
    </source>
</evidence>
<evidence type="ECO:0000256" key="7">
    <source>
        <dbReference type="ARBA" id="ARBA00023125"/>
    </source>
</evidence>
<dbReference type="NCBIfam" id="TIGR01056">
    <property type="entry name" value="topB"/>
    <property type="match status" value="1"/>
</dbReference>
<dbReference type="InterPro" id="IPR023406">
    <property type="entry name" value="Topo_IA_AS"/>
</dbReference>
<feature type="compositionally biased region" description="Basic residues" evidence="13">
    <location>
        <begin position="845"/>
        <end position="863"/>
    </location>
</feature>
<evidence type="ECO:0000256" key="4">
    <source>
        <dbReference type="ARBA" id="ARBA00022723"/>
    </source>
</evidence>
<dbReference type="AlphaFoldDB" id="A0A0S4M0P1"/>
<comment type="catalytic activity">
    <reaction evidence="1">
        <text>ATP-independent breakage of single-stranded DNA, followed by passage and rejoining.</text>
        <dbReference type="EC" id="5.6.2.1"/>
    </reaction>
</comment>
<reference evidence="17" key="1">
    <citation type="submission" date="2015-11" db="EMBL/GenBank/DDBJ databases">
        <authorList>
            <person name="Seth-Smith H.M.B."/>
        </authorList>
    </citation>
    <scope>NUCLEOTIDE SEQUENCE [LARGE SCALE GENOMIC DNA]</scope>
    <source>
        <strain evidence="17">2013Ark11</strain>
    </source>
</reference>
<dbReference type="Gene3D" id="3.40.50.140">
    <property type="match status" value="1"/>
</dbReference>
<dbReference type="NCBIfam" id="NF006032">
    <property type="entry name" value="PRK08173.1"/>
    <property type="match status" value="1"/>
</dbReference>
<dbReference type="InterPro" id="IPR005738">
    <property type="entry name" value="TopoIII"/>
</dbReference>
<evidence type="ECO:0000259" key="14">
    <source>
        <dbReference type="PROSITE" id="PS50880"/>
    </source>
</evidence>
<dbReference type="InterPro" id="IPR013824">
    <property type="entry name" value="Topo_IA_cen_sub1"/>
</dbReference>
<dbReference type="InterPro" id="IPR006171">
    <property type="entry name" value="TOPRIM_dom"/>
</dbReference>
<dbReference type="CDD" id="cd03362">
    <property type="entry name" value="TOPRIM_TopoIA_TopoIII"/>
    <property type="match status" value="1"/>
</dbReference>
<dbReference type="InterPro" id="IPR034144">
    <property type="entry name" value="TOPRIM_TopoIII"/>
</dbReference>
<dbReference type="CDD" id="cd00186">
    <property type="entry name" value="TOP1Ac"/>
    <property type="match status" value="1"/>
</dbReference>
<feature type="compositionally biased region" description="Low complexity" evidence="13">
    <location>
        <begin position="829"/>
        <end position="839"/>
    </location>
</feature>
<evidence type="ECO:0000256" key="11">
    <source>
        <dbReference type="ARBA" id="ARBA00032235"/>
    </source>
</evidence>
<dbReference type="Pfam" id="PF01751">
    <property type="entry name" value="Toprim"/>
    <property type="match status" value="1"/>
</dbReference>
<dbReference type="GO" id="GO:0043597">
    <property type="term" value="C:cytoplasmic replication fork"/>
    <property type="evidence" value="ECO:0007669"/>
    <property type="project" value="TreeGrafter"/>
</dbReference>
<keyword evidence="5" id="KW-0460">Magnesium</keyword>
<evidence type="ECO:0000256" key="3">
    <source>
        <dbReference type="ARBA" id="ARBA00012891"/>
    </source>
</evidence>
<sequence length="863" mass="97854">MNTQNKTLIIAEKPSVAADIAKSLGDFEKHKDYYENDEYVISFSVGHLLELTVPEEFDIKKGKWSFAKLPVIPPYFELKEIEKTCDRLKALLKLIKRKDISEIVNACDAGREGELIFRYIIQFSKTKKPTKRLWLRSMTQSSIREGFKNLRNNEEMMGLNDAARCRAEADWLVGINGTRCMTAFNSREGGFLLVTIGRVQTPTLAMVVARENQIRKFESKPYWELHADFHIGKENYQAMWFDHNSNSKEKKPEEKHHRSTRLWDEEAAKKIHQDCISIGTGQIVDEQKPSKQSPPPLFDLTSLQREANRRFGLSAKSTLNVAQALYEKHKVITYPRTDAKALPEDYVNTAKSILKTIKSSPSLAEYKIFAEEIINNSWVNGKNKKVFDNERISDHFAIIPTTMAPKKLSEIEMKIFDAIMRRFLGVFFPTAEFLITTRITTVGPYKFVAEGKIITSPGWKVLYSVDKDGRTLPPAKANAIADLEDVEIKSLHTKPSPRFTEASLLSAMESAGKFVEDDEFREAMSKKGLGTPATRAAIIEGLIHEGYIIRQSKELIPTAKAFSIMTLLHGLDISELTSPELTGEWEHKLSLIEKTQLSRESFMKEIRDTTARIVSQAKNYESDTVPGDYVTLSTACPKCKGIIKENYRYFKCQGCDFSLPKALAGRLFEYNEVEELLEKKSLGTLTGFFSKQRRPFSAALKLDNEGNITFDFGQIDDQSEPIDFSDKQPLGRCPKCSGQIFELPYQYLCENALEKGEKRCPFKTPKVILQRDIEKDQIVKLLSFKETDLLDRFISKKGRAFSAHLVIKDDGLIGFKFQDNKGKGKAVAKKASNVKSTKPSSEKKPAKKSNPKTPAKKKKITGK</sequence>
<feature type="region of interest" description="Disordered" evidence="13">
    <location>
        <begin position="821"/>
        <end position="863"/>
    </location>
</feature>
<dbReference type="Pfam" id="PF01131">
    <property type="entry name" value="Topoisom_bac"/>
    <property type="match status" value="1"/>
</dbReference>
<dbReference type="STRING" id="1561003.Ark11_0313"/>
<dbReference type="InterPro" id="IPR023405">
    <property type="entry name" value="Topo_IA_core_domain"/>
</dbReference>
<dbReference type="NCBIfam" id="NF005829">
    <property type="entry name" value="PRK07726.1"/>
    <property type="match status" value="1"/>
</dbReference>
<dbReference type="PANTHER" id="PTHR11390:SF21">
    <property type="entry name" value="DNA TOPOISOMERASE 3-ALPHA"/>
    <property type="match status" value="1"/>
</dbReference>
<dbReference type="InterPro" id="IPR013497">
    <property type="entry name" value="Topo_IA_cen"/>
</dbReference>
<dbReference type="PANTHER" id="PTHR11390">
    <property type="entry name" value="PROKARYOTIC DNA TOPOISOMERASE"/>
    <property type="match status" value="1"/>
</dbReference>
<dbReference type="PROSITE" id="PS00396">
    <property type="entry name" value="TOPO_IA_1"/>
    <property type="match status" value="1"/>
</dbReference>
<evidence type="ECO:0000256" key="1">
    <source>
        <dbReference type="ARBA" id="ARBA00000213"/>
    </source>
</evidence>
<evidence type="ECO:0000256" key="10">
    <source>
        <dbReference type="ARBA" id="ARBA00031985"/>
    </source>
</evidence>